<comment type="similarity">
    <text evidence="1">Belongs to the bacterial solute-binding protein 3 family.</text>
</comment>
<feature type="domain" description="Solute-binding protein family 3/N-terminal" evidence="4">
    <location>
        <begin position="36"/>
        <end position="235"/>
    </location>
</feature>
<dbReference type="EMBL" id="BMPZ01000008">
    <property type="protein sequence ID" value="GGI87705.1"/>
    <property type="molecule type" value="Genomic_DNA"/>
</dbReference>
<evidence type="ECO:0000256" key="2">
    <source>
        <dbReference type="ARBA" id="ARBA00022729"/>
    </source>
</evidence>
<reference evidence="5" key="1">
    <citation type="journal article" date="2014" name="Int. J. Syst. Evol. Microbiol.">
        <title>Complete genome sequence of Corynebacterium casei LMG S-19264T (=DSM 44701T), isolated from a smear-ripened cheese.</title>
        <authorList>
            <consortium name="US DOE Joint Genome Institute (JGI-PGF)"/>
            <person name="Walter F."/>
            <person name="Albersmeier A."/>
            <person name="Kalinowski J."/>
            <person name="Ruckert C."/>
        </authorList>
    </citation>
    <scope>NUCLEOTIDE SEQUENCE</scope>
    <source>
        <strain evidence="5">JCM 30804</strain>
    </source>
</reference>
<dbReference type="AlphaFoldDB" id="A0A917JVZ7"/>
<evidence type="ECO:0000256" key="3">
    <source>
        <dbReference type="SAM" id="SignalP"/>
    </source>
</evidence>
<dbReference type="Gene3D" id="3.40.190.10">
    <property type="entry name" value="Periplasmic binding protein-like II"/>
    <property type="match status" value="2"/>
</dbReference>
<keyword evidence="2 3" id="KW-0732">Signal</keyword>
<comment type="caution">
    <text evidence="5">The sequence shown here is derived from an EMBL/GenBank/DDBJ whole genome shotgun (WGS) entry which is preliminary data.</text>
</comment>
<dbReference type="PANTHER" id="PTHR35936">
    <property type="entry name" value="MEMBRANE-BOUND LYTIC MUREIN TRANSGLYCOSYLASE F"/>
    <property type="match status" value="1"/>
</dbReference>
<evidence type="ECO:0000313" key="6">
    <source>
        <dbReference type="Proteomes" id="UP000613743"/>
    </source>
</evidence>
<accession>A0A917JVZ7</accession>
<gene>
    <name evidence="5" type="ORF">GCM10009332_26280</name>
</gene>
<evidence type="ECO:0000313" key="5">
    <source>
        <dbReference type="EMBL" id="GGI87705.1"/>
    </source>
</evidence>
<sequence length="286" mass="33068">MLKKMKYPLLCFIGLLWLPSAFAKQCVLTMGYRTSERLPYIQKAPSNDGFYFDLYDKAAKRIGCRLEILRAPKKRILRELEFGRIDFYPNLNYSPKRNKIAHFIANGLPSNQIGISRRQDPEVTDINQLLTRNKTLLIAPGSHIDGGLPKHLSTRQPPEMDIRTAIELILQKSGDFFIYEEASIRYHLTQFPNPEIKIHHKCCVNNNKMYLGFSKMSPYYASEPNADYDRKQPLSPTNQPEKLLVSSKANQFAKSLSRMHQLGITVKLRDLYFNNNQKRYATHVAN</sequence>
<evidence type="ECO:0000259" key="4">
    <source>
        <dbReference type="Pfam" id="PF00497"/>
    </source>
</evidence>
<feature type="signal peptide" evidence="3">
    <location>
        <begin position="1"/>
        <end position="23"/>
    </location>
</feature>
<keyword evidence="6" id="KW-1185">Reference proteome</keyword>
<dbReference type="SUPFAM" id="SSF53850">
    <property type="entry name" value="Periplasmic binding protein-like II"/>
    <property type="match status" value="1"/>
</dbReference>
<proteinExistence type="inferred from homology"/>
<name>A0A917JVZ7_9GAMM</name>
<dbReference type="Pfam" id="PF00497">
    <property type="entry name" value="SBP_bac_3"/>
    <property type="match status" value="1"/>
</dbReference>
<dbReference type="PANTHER" id="PTHR35936:SF38">
    <property type="entry name" value="GLUTAMINE-BINDING PERIPLASMIC PROTEIN"/>
    <property type="match status" value="1"/>
</dbReference>
<protein>
    <submittedName>
        <fullName evidence="5">ABC transporter substrate-binding protein</fullName>
    </submittedName>
</protein>
<dbReference type="RefSeq" id="WP_188921663.1">
    <property type="nucleotide sequence ID" value="NZ_BMPZ01000008.1"/>
</dbReference>
<dbReference type="InterPro" id="IPR001638">
    <property type="entry name" value="Solute-binding_3/MltF_N"/>
</dbReference>
<evidence type="ECO:0000256" key="1">
    <source>
        <dbReference type="ARBA" id="ARBA00010333"/>
    </source>
</evidence>
<feature type="chain" id="PRO_5036930886" evidence="3">
    <location>
        <begin position="24"/>
        <end position="286"/>
    </location>
</feature>
<dbReference type="Proteomes" id="UP000613743">
    <property type="component" value="Unassembled WGS sequence"/>
</dbReference>
<reference evidence="5" key="2">
    <citation type="submission" date="2020-09" db="EMBL/GenBank/DDBJ databases">
        <authorList>
            <person name="Sun Q."/>
            <person name="Ohkuma M."/>
        </authorList>
    </citation>
    <scope>NUCLEOTIDE SEQUENCE</scope>
    <source>
        <strain evidence="5">JCM 30804</strain>
    </source>
</reference>
<organism evidence="5 6">
    <name type="scientific">Shewanella gelidii</name>
    <dbReference type="NCBI Taxonomy" id="1642821"/>
    <lineage>
        <taxon>Bacteria</taxon>
        <taxon>Pseudomonadati</taxon>
        <taxon>Pseudomonadota</taxon>
        <taxon>Gammaproteobacteria</taxon>
        <taxon>Alteromonadales</taxon>
        <taxon>Shewanellaceae</taxon>
        <taxon>Shewanella</taxon>
    </lineage>
</organism>